<gene>
    <name evidence="2" type="ORF">UFOVP427_14</name>
    <name evidence="3" type="ORF">UFOVP697_32</name>
</gene>
<dbReference type="InterPro" id="IPR044925">
    <property type="entry name" value="His-Me_finger_sf"/>
</dbReference>
<dbReference type="Gene3D" id="3.90.75.20">
    <property type="match status" value="1"/>
</dbReference>
<dbReference type="EMBL" id="LR796668">
    <property type="protein sequence ID" value="CAB4158318.1"/>
    <property type="molecule type" value="Genomic_DNA"/>
</dbReference>
<evidence type="ECO:0000313" key="3">
    <source>
        <dbReference type="EMBL" id="CAB4158318.1"/>
    </source>
</evidence>
<organism evidence="3">
    <name type="scientific">uncultured Caudovirales phage</name>
    <dbReference type="NCBI Taxonomy" id="2100421"/>
    <lineage>
        <taxon>Viruses</taxon>
        <taxon>Duplodnaviria</taxon>
        <taxon>Heunggongvirae</taxon>
        <taxon>Uroviricota</taxon>
        <taxon>Caudoviricetes</taxon>
        <taxon>Peduoviridae</taxon>
        <taxon>Maltschvirus</taxon>
        <taxon>Maltschvirus maltsch</taxon>
    </lineage>
</organism>
<dbReference type="Pfam" id="PF13392">
    <property type="entry name" value="HNH_3"/>
    <property type="match status" value="1"/>
</dbReference>
<protein>
    <submittedName>
        <fullName evidence="3">HNH nuclease</fullName>
    </submittedName>
</protein>
<evidence type="ECO:0000259" key="1">
    <source>
        <dbReference type="Pfam" id="PF13392"/>
    </source>
</evidence>
<dbReference type="EMBL" id="LR796400">
    <property type="protein sequence ID" value="CAB4142030.1"/>
    <property type="molecule type" value="Genomic_DNA"/>
</dbReference>
<dbReference type="SUPFAM" id="SSF54060">
    <property type="entry name" value="His-Me finger endonucleases"/>
    <property type="match status" value="1"/>
</dbReference>
<proteinExistence type="predicted"/>
<reference evidence="3" key="1">
    <citation type="submission" date="2020-04" db="EMBL/GenBank/DDBJ databases">
        <authorList>
            <person name="Chiriac C."/>
            <person name="Salcher M."/>
            <person name="Ghai R."/>
            <person name="Kavagutti S V."/>
        </authorList>
    </citation>
    <scope>NUCLEOTIDE SEQUENCE</scope>
</reference>
<accession>A0A6J5NMV2</accession>
<dbReference type="InterPro" id="IPR003615">
    <property type="entry name" value="HNH_nuc"/>
</dbReference>
<sequence>MKRRLLTAAEMEYINKYYPTSSCKDVAMHLDMPEFKVYNYVWRIGLKKDPEFRANQLKVEAKKLSKLGRFNRFEKGHQPFNKGLKMNAELYEKCKPTMFKKGSKPHNFKPDGSERIDKDGYTMIKFNGKYHHKQRLIYEQHHEIKLPKNYAVVFIDGNKQNFMIDNLLAVSRGKLMLHNTIHNYPAEIKSTMKILSKLKKQINAKKQN</sequence>
<name>A0A6J5NMV2_9CAUD</name>
<evidence type="ECO:0000313" key="2">
    <source>
        <dbReference type="EMBL" id="CAB4142030.1"/>
    </source>
</evidence>
<feature type="domain" description="HNH nuclease" evidence="1">
    <location>
        <begin position="132"/>
        <end position="172"/>
    </location>
</feature>